<comment type="caution">
    <text evidence="2">The sequence shown here is derived from an EMBL/GenBank/DDBJ whole genome shotgun (WGS) entry which is preliminary data.</text>
</comment>
<dbReference type="InterPro" id="IPR036188">
    <property type="entry name" value="FAD/NAD-bd_sf"/>
</dbReference>
<organism evidence="2 3">
    <name type="scientific">Mesorhabditis spiculigera</name>
    <dbReference type="NCBI Taxonomy" id="96644"/>
    <lineage>
        <taxon>Eukaryota</taxon>
        <taxon>Metazoa</taxon>
        <taxon>Ecdysozoa</taxon>
        <taxon>Nematoda</taxon>
        <taxon>Chromadorea</taxon>
        <taxon>Rhabditida</taxon>
        <taxon>Rhabditina</taxon>
        <taxon>Rhabditomorpha</taxon>
        <taxon>Rhabditoidea</taxon>
        <taxon>Rhabditidae</taxon>
        <taxon>Mesorhabditinae</taxon>
        <taxon>Mesorhabditis</taxon>
    </lineage>
</organism>
<dbReference type="Gene3D" id="3.50.50.60">
    <property type="entry name" value="FAD/NAD(P)-binding domain"/>
    <property type="match status" value="1"/>
</dbReference>
<reference evidence="2" key="1">
    <citation type="submission" date="2023-06" db="EMBL/GenBank/DDBJ databases">
        <authorList>
            <person name="Delattre M."/>
        </authorList>
    </citation>
    <scope>NUCLEOTIDE SEQUENCE</scope>
    <source>
        <strain evidence="2">AF72</strain>
    </source>
</reference>
<evidence type="ECO:0000313" key="2">
    <source>
        <dbReference type="EMBL" id="CAJ0583955.1"/>
    </source>
</evidence>
<dbReference type="Proteomes" id="UP001177023">
    <property type="component" value="Unassembled WGS sequence"/>
</dbReference>
<dbReference type="PANTHER" id="PTHR43100">
    <property type="entry name" value="GLUTAMATE SYNTHASE [NADPH] SMALL CHAIN"/>
    <property type="match status" value="1"/>
</dbReference>
<sequence>MEGRRSTIHHKHGDLGQRCSGRVSSEGRQPRGPSTSYRNPRSFASQKTREGQSGHLLSVSITVMMKRLSKRAKTPGHIPFPTKRFITEVNANGVKIVTGLEVVEIEWEKDAKGAWKMVEKPVTTWVEPVDMVILAMGFTSAPSSRLQLYDLNDAIYKTNVEKVFSAGDSRRGQSLVVWAIHEGRQARSTGCGRAVLKYLMKRDDKGKGLVGRSTAQPRISATQRLLKKDVVPGRRTIRSERHGPIPAARLPGLRWCPTQLGPSIVQ</sequence>
<keyword evidence="3" id="KW-1185">Reference proteome</keyword>
<evidence type="ECO:0000256" key="1">
    <source>
        <dbReference type="SAM" id="MobiDB-lite"/>
    </source>
</evidence>
<proteinExistence type="predicted"/>
<dbReference type="SUPFAM" id="SSF51905">
    <property type="entry name" value="FAD/NAD(P)-binding domain"/>
    <property type="match status" value="1"/>
</dbReference>
<feature type="non-terminal residue" evidence="2">
    <location>
        <position position="266"/>
    </location>
</feature>
<evidence type="ECO:0000313" key="3">
    <source>
        <dbReference type="Proteomes" id="UP001177023"/>
    </source>
</evidence>
<gene>
    <name evidence="2" type="ORF">MSPICULIGERA_LOCUS22023</name>
</gene>
<accession>A0AA36G9A8</accession>
<name>A0AA36G9A8_9BILA</name>
<dbReference type="EMBL" id="CATQJA010002665">
    <property type="protein sequence ID" value="CAJ0583955.1"/>
    <property type="molecule type" value="Genomic_DNA"/>
</dbReference>
<feature type="compositionally biased region" description="Polar residues" evidence="1">
    <location>
        <begin position="22"/>
        <end position="46"/>
    </location>
</feature>
<dbReference type="InterPro" id="IPR051394">
    <property type="entry name" value="Glutamate_Synthase"/>
</dbReference>
<dbReference type="AlphaFoldDB" id="A0AA36G9A8"/>
<feature type="compositionally biased region" description="Basic residues" evidence="1">
    <location>
        <begin position="1"/>
        <end position="12"/>
    </location>
</feature>
<protein>
    <submittedName>
        <fullName evidence="2">Uncharacterized protein</fullName>
    </submittedName>
</protein>
<feature type="region of interest" description="Disordered" evidence="1">
    <location>
        <begin position="1"/>
        <end position="52"/>
    </location>
</feature>